<keyword evidence="2" id="KW-0201">Cytochrome c-type biogenesis</keyword>
<name>A0A433RTR3_9BACL</name>
<organism evidence="7 8">
    <name type="scientific">Candidatus Kurthia intestinigallinarum</name>
    <dbReference type="NCBI Taxonomy" id="1562256"/>
    <lineage>
        <taxon>Bacteria</taxon>
        <taxon>Bacillati</taxon>
        <taxon>Bacillota</taxon>
        <taxon>Bacilli</taxon>
        <taxon>Bacillales</taxon>
        <taxon>Caryophanaceae</taxon>
        <taxon>Kurthia</taxon>
    </lineage>
</organism>
<dbReference type="CDD" id="cd02966">
    <property type="entry name" value="TlpA_like_family"/>
    <property type="match status" value="1"/>
</dbReference>
<dbReference type="PANTHER" id="PTHR42852">
    <property type="entry name" value="THIOL:DISULFIDE INTERCHANGE PROTEIN DSBE"/>
    <property type="match status" value="1"/>
</dbReference>
<keyword evidence="3" id="KW-0812">Transmembrane</keyword>
<protein>
    <recommendedName>
        <fullName evidence="6">Thioredoxin domain-containing protein</fullName>
    </recommendedName>
</protein>
<dbReference type="AlphaFoldDB" id="A0A433RTR3"/>
<evidence type="ECO:0000313" key="7">
    <source>
        <dbReference type="EMBL" id="RUS55549.1"/>
    </source>
</evidence>
<keyword evidence="3" id="KW-0735">Signal-anchor</keyword>
<keyword evidence="8" id="KW-1185">Reference proteome</keyword>
<proteinExistence type="predicted"/>
<evidence type="ECO:0000256" key="2">
    <source>
        <dbReference type="ARBA" id="ARBA00022748"/>
    </source>
</evidence>
<dbReference type="PANTHER" id="PTHR42852:SF6">
    <property type="entry name" value="THIOL:DISULFIDE INTERCHANGE PROTEIN DSBE"/>
    <property type="match status" value="1"/>
</dbReference>
<dbReference type="Gene3D" id="3.40.30.10">
    <property type="entry name" value="Glutaredoxin"/>
    <property type="match status" value="1"/>
</dbReference>
<dbReference type="InterPro" id="IPR000866">
    <property type="entry name" value="AhpC/TSA"/>
</dbReference>
<comment type="subcellular location">
    <subcellularLocation>
        <location evidence="1">Cell envelope</location>
    </subcellularLocation>
</comment>
<dbReference type="InterPro" id="IPR013766">
    <property type="entry name" value="Thioredoxin_domain"/>
</dbReference>
<sequence length="172" mass="19183">MKKWLGVALVALLIGVTIYTTWMKEPSVAEGIKIGDKAPDFKLRTLEGDVVNLSDYEGKRVLVNFWATWCPPCIKETPDMVAYYKAHQKEGIEILSVNLTSTETGSAPVEAFVEKYEMPFKTVLDAMDEVSKVYQIAAVPTSYFIDADGIIHKKVEGGVSSAQLQQIFNEMR</sequence>
<accession>A0A433RTR3</accession>
<dbReference type="EMBL" id="JTFC01000031">
    <property type="protein sequence ID" value="RUS55549.1"/>
    <property type="molecule type" value="Genomic_DNA"/>
</dbReference>
<dbReference type="SUPFAM" id="SSF52833">
    <property type="entry name" value="Thioredoxin-like"/>
    <property type="match status" value="1"/>
</dbReference>
<keyword evidence="5" id="KW-0676">Redox-active center</keyword>
<dbReference type="PROSITE" id="PS51352">
    <property type="entry name" value="THIOREDOXIN_2"/>
    <property type="match status" value="1"/>
</dbReference>
<evidence type="ECO:0000313" key="8">
    <source>
        <dbReference type="Proteomes" id="UP000288623"/>
    </source>
</evidence>
<dbReference type="GO" id="GO:0017004">
    <property type="term" value="P:cytochrome complex assembly"/>
    <property type="evidence" value="ECO:0007669"/>
    <property type="project" value="UniProtKB-KW"/>
</dbReference>
<dbReference type="InterPro" id="IPR036249">
    <property type="entry name" value="Thioredoxin-like_sf"/>
</dbReference>
<evidence type="ECO:0000256" key="3">
    <source>
        <dbReference type="ARBA" id="ARBA00022968"/>
    </source>
</evidence>
<feature type="domain" description="Thioredoxin" evidence="6">
    <location>
        <begin position="32"/>
        <end position="172"/>
    </location>
</feature>
<evidence type="ECO:0000256" key="5">
    <source>
        <dbReference type="ARBA" id="ARBA00023284"/>
    </source>
</evidence>
<reference evidence="7 8" key="1">
    <citation type="submission" date="2014-11" db="EMBL/GenBank/DDBJ databases">
        <title>Genome sequence and analysis of novel Kurthia sp.</title>
        <authorList>
            <person name="Lawson J.N."/>
            <person name="Gonzalez J.E."/>
            <person name="Rinauldi L."/>
            <person name="Xuan Z."/>
            <person name="Firman A."/>
            <person name="Shaddox L."/>
            <person name="Trudeau A."/>
            <person name="Shah S."/>
            <person name="Reiman D."/>
        </authorList>
    </citation>
    <scope>NUCLEOTIDE SEQUENCE [LARGE SCALE GENOMIC DNA]</scope>
    <source>
        <strain evidence="7 8">3B1D</strain>
    </source>
</reference>
<evidence type="ECO:0000256" key="1">
    <source>
        <dbReference type="ARBA" id="ARBA00004196"/>
    </source>
</evidence>
<comment type="caution">
    <text evidence="7">The sequence shown here is derived from an EMBL/GenBank/DDBJ whole genome shotgun (WGS) entry which is preliminary data.</text>
</comment>
<keyword evidence="4" id="KW-1015">Disulfide bond</keyword>
<dbReference type="GO" id="GO:0030313">
    <property type="term" value="C:cell envelope"/>
    <property type="evidence" value="ECO:0007669"/>
    <property type="project" value="UniProtKB-SubCell"/>
</dbReference>
<evidence type="ECO:0000256" key="4">
    <source>
        <dbReference type="ARBA" id="ARBA00023157"/>
    </source>
</evidence>
<evidence type="ECO:0000259" key="6">
    <source>
        <dbReference type="PROSITE" id="PS51352"/>
    </source>
</evidence>
<gene>
    <name evidence="7" type="ORF">QI30_11530</name>
</gene>
<dbReference type="RefSeq" id="WP_020189224.1">
    <property type="nucleotide sequence ID" value="NZ_JTFC01000031.1"/>
</dbReference>
<dbReference type="Proteomes" id="UP000288623">
    <property type="component" value="Unassembled WGS sequence"/>
</dbReference>
<dbReference type="OrthoDB" id="25753at2"/>
<dbReference type="GO" id="GO:0016209">
    <property type="term" value="F:antioxidant activity"/>
    <property type="evidence" value="ECO:0007669"/>
    <property type="project" value="InterPro"/>
</dbReference>
<dbReference type="InterPro" id="IPR050553">
    <property type="entry name" value="Thioredoxin_ResA/DsbE_sf"/>
</dbReference>
<dbReference type="GO" id="GO:0016491">
    <property type="term" value="F:oxidoreductase activity"/>
    <property type="evidence" value="ECO:0007669"/>
    <property type="project" value="InterPro"/>
</dbReference>
<dbReference type="Pfam" id="PF00578">
    <property type="entry name" value="AhpC-TSA"/>
    <property type="match status" value="1"/>
</dbReference>